<evidence type="ECO:0000256" key="1">
    <source>
        <dbReference type="ARBA" id="ARBA00010233"/>
    </source>
</evidence>
<name>A0A518BZF6_9BACT</name>
<evidence type="ECO:0000313" key="10">
    <source>
        <dbReference type="EMBL" id="QDU72350.1"/>
    </source>
</evidence>
<dbReference type="EC" id="3.4.16.-" evidence="10"/>
<keyword evidence="3" id="KW-0645">Protease</keyword>
<dbReference type="CDD" id="cd07025">
    <property type="entry name" value="Peptidase_S66"/>
    <property type="match status" value="1"/>
</dbReference>
<feature type="domain" description="LD-carboxypeptidase N-terminal" evidence="8">
    <location>
        <begin position="41"/>
        <end position="156"/>
    </location>
</feature>
<dbReference type="InterPro" id="IPR029062">
    <property type="entry name" value="Class_I_gatase-like"/>
</dbReference>
<feature type="region of interest" description="Disordered" evidence="7">
    <location>
        <begin position="356"/>
        <end position="378"/>
    </location>
</feature>
<dbReference type="OrthoDB" id="9807329at2"/>
<feature type="active site" description="Nucleophile" evidence="6">
    <location>
        <position position="137"/>
    </location>
</feature>
<dbReference type="Pfam" id="PF02016">
    <property type="entry name" value="Peptidase_S66"/>
    <property type="match status" value="1"/>
</dbReference>
<dbReference type="InterPro" id="IPR040449">
    <property type="entry name" value="Peptidase_S66_N"/>
</dbReference>
<sequence>MPIDWFGRSAFTLLVVFLGLISGCQSSEMVKPMALRPGDTIAFVAPAGELDKVRIERATGRLEAMGFNVVIPANLYRQTGYLAGTDQERADELMRAFLDPEVNAIFPGTGGYGTTRMLDLLDYDLIRKNPKVFIGFSDITGLHIALHEKSGLVTFHSPNPMWGLGSEGEWNPFARDYFWRALLADAYTTNEPYVIDADERVEYPITTVRGGKARGVIVGGNLSLVQAVTGTDYQLDTRGKILYLEDIGEAPYRVDRMLRQLKASGQLDEIAGAILGRFTRRRSEDTSDETTTMEEVLDEYFAPLGVPVIRDFPAGHVSDNATLPMGVVVELDADAQTVTVLERPIRLADERKVQTGTRSTREIARDSRTRRQIIRSQP</sequence>
<dbReference type="Proteomes" id="UP000320386">
    <property type="component" value="Chromosome"/>
</dbReference>
<protein>
    <submittedName>
        <fullName evidence="10">Putative murein peptide carboxypeptidase</fullName>
        <ecNumber evidence="10">3.4.16.-</ecNumber>
    </submittedName>
</protein>
<feature type="compositionally biased region" description="Basic and acidic residues" evidence="7">
    <location>
        <begin position="356"/>
        <end position="369"/>
    </location>
</feature>
<gene>
    <name evidence="10" type="primary">ykfA_2</name>
    <name evidence="10" type="ORF">Pan265_22150</name>
</gene>
<dbReference type="GO" id="GO:0008236">
    <property type="term" value="F:serine-type peptidase activity"/>
    <property type="evidence" value="ECO:0007669"/>
    <property type="project" value="UniProtKB-KW"/>
</dbReference>
<dbReference type="PIRSF" id="PIRSF028757">
    <property type="entry name" value="LD-carboxypeptidase"/>
    <property type="match status" value="1"/>
</dbReference>
<accession>A0A518BZF6</accession>
<keyword evidence="4 10" id="KW-0378">Hydrolase</keyword>
<dbReference type="InterPro" id="IPR027461">
    <property type="entry name" value="Carboxypeptidase_A_C_sf"/>
</dbReference>
<dbReference type="RefSeq" id="WP_145446522.1">
    <property type="nucleotide sequence ID" value="NZ_CP036280.1"/>
</dbReference>
<feature type="active site" description="Charge relay system" evidence="6">
    <location>
        <position position="245"/>
    </location>
</feature>
<keyword evidence="5" id="KW-0720">Serine protease</keyword>
<dbReference type="Gene3D" id="3.50.30.60">
    <property type="entry name" value="LD-carboxypeptidase A C-terminal domain-like"/>
    <property type="match status" value="1"/>
</dbReference>
<organism evidence="10 11">
    <name type="scientific">Mucisphaera calidilacus</name>
    <dbReference type="NCBI Taxonomy" id="2527982"/>
    <lineage>
        <taxon>Bacteria</taxon>
        <taxon>Pseudomonadati</taxon>
        <taxon>Planctomycetota</taxon>
        <taxon>Phycisphaerae</taxon>
        <taxon>Phycisphaerales</taxon>
        <taxon>Phycisphaeraceae</taxon>
        <taxon>Mucisphaera</taxon>
    </lineage>
</organism>
<comment type="similarity">
    <text evidence="1">Belongs to the peptidase S66 family.</text>
</comment>
<dbReference type="KEGG" id="mcad:Pan265_22150"/>
<evidence type="ECO:0000256" key="2">
    <source>
        <dbReference type="ARBA" id="ARBA00022645"/>
    </source>
</evidence>
<evidence type="ECO:0000256" key="4">
    <source>
        <dbReference type="ARBA" id="ARBA00022801"/>
    </source>
</evidence>
<evidence type="ECO:0000256" key="6">
    <source>
        <dbReference type="PIRSR" id="PIRSR028757-1"/>
    </source>
</evidence>
<dbReference type="SUPFAM" id="SSF141986">
    <property type="entry name" value="LD-carboxypeptidase A C-terminal domain-like"/>
    <property type="match status" value="1"/>
</dbReference>
<dbReference type="PANTHER" id="PTHR30237">
    <property type="entry name" value="MURAMOYLTETRAPEPTIDE CARBOXYPEPTIDASE"/>
    <property type="match status" value="1"/>
</dbReference>
<dbReference type="Pfam" id="PF17676">
    <property type="entry name" value="Peptidase_S66C"/>
    <property type="match status" value="1"/>
</dbReference>
<dbReference type="InterPro" id="IPR040921">
    <property type="entry name" value="Peptidase_S66C"/>
</dbReference>
<dbReference type="SUPFAM" id="SSF52317">
    <property type="entry name" value="Class I glutamine amidotransferase-like"/>
    <property type="match status" value="1"/>
</dbReference>
<feature type="domain" description="LD-carboxypeptidase C-terminal" evidence="9">
    <location>
        <begin position="214"/>
        <end position="331"/>
    </location>
</feature>
<dbReference type="EMBL" id="CP036280">
    <property type="protein sequence ID" value="QDU72350.1"/>
    <property type="molecule type" value="Genomic_DNA"/>
</dbReference>
<keyword evidence="11" id="KW-1185">Reference proteome</keyword>
<dbReference type="AlphaFoldDB" id="A0A518BZF6"/>
<evidence type="ECO:0000256" key="5">
    <source>
        <dbReference type="ARBA" id="ARBA00022825"/>
    </source>
</evidence>
<evidence type="ECO:0000256" key="7">
    <source>
        <dbReference type="SAM" id="MobiDB-lite"/>
    </source>
</evidence>
<proteinExistence type="inferred from homology"/>
<evidence type="ECO:0000313" key="11">
    <source>
        <dbReference type="Proteomes" id="UP000320386"/>
    </source>
</evidence>
<dbReference type="GO" id="GO:0004180">
    <property type="term" value="F:carboxypeptidase activity"/>
    <property type="evidence" value="ECO:0007669"/>
    <property type="project" value="UniProtKB-KW"/>
</dbReference>
<evidence type="ECO:0000256" key="3">
    <source>
        <dbReference type="ARBA" id="ARBA00022670"/>
    </source>
</evidence>
<dbReference type="GO" id="GO:0006508">
    <property type="term" value="P:proteolysis"/>
    <property type="evidence" value="ECO:0007669"/>
    <property type="project" value="UniProtKB-KW"/>
</dbReference>
<dbReference type="InterPro" id="IPR027478">
    <property type="entry name" value="LdcA_N"/>
</dbReference>
<feature type="active site" description="Charge relay system" evidence="6">
    <location>
        <position position="316"/>
    </location>
</feature>
<evidence type="ECO:0000259" key="9">
    <source>
        <dbReference type="Pfam" id="PF17676"/>
    </source>
</evidence>
<reference evidence="10 11" key="1">
    <citation type="submission" date="2019-02" db="EMBL/GenBank/DDBJ databases">
        <title>Deep-cultivation of Planctomycetes and their phenomic and genomic characterization uncovers novel biology.</title>
        <authorList>
            <person name="Wiegand S."/>
            <person name="Jogler M."/>
            <person name="Boedeker C."/>
            <person name="Pinto D."/>
            <person name="Vollmers J."/>
            <person name="Rivas-Marin E."/>
            <person name="Kohn T."/>
            <person name="Peeters S.H."/>
            <person name="Heuer A."/>
            <person name="Rast P."/>
            <person name="Oberbeckmann S."/>
            <person name="Bunk B."/>
            <person name="Jeske O."/>
            <person name="Meyerdierks A."/>
            <person name="Storesund J.E."/>
            <person name="Kallscheuer N."/>
            <person name="Luecker S."/>
            <person name="Lage O.M."/>
            <person name="Pohl T."/>
            <person name="Merkel B.J."/>
            <person name="Hornburger P."/>
            <person name="Mueller R.-W."/>
            <person name="Bruemmer F."/>
            <person name="Labrenz M."/>
            <person name="Spormann A.M."/>
            <person name="Op den Camp H."/>
            <person name="Overmann J."/>
            <person name="Amann R."/>
            <person name="Jetten M.S.M."/>
            <person name="Mascher T."/>
            <person name="Medema M.H."/>
            <person name="Devos D.P."/>
            <person name="Kaster A.-K."/>
            <person name="Ovreas L."/>
            <person name="Rohde M."/>
            <person name="Galperin M.Y."/>
            <person name="Jogler C."/>
        </authorList>
    </citation>
    <scope>NUCLEOTIDE SEQUENCE [LARGE SCALE GENOMIC DNA]</scope>
    <source>
        <strain evidence="10 11">Pan265</strain>
    </source>
</reference>
<dbReference type="InterPro" id="IPR003507">
    <property type="entry name" value="S66_fam"/>
</dbReference>
<evidence type="ECO:0000259" key="8">
    <source>
        <dbReference type="Pfam" id="PF02016"/>
    </source>
</evidence>
<keyword evidence="2 10" id="KW-0121">Carboxypeptidase</keyword>
<dbReference type="PANTHER" id="PTHR30237:SF2">
    <property type="entry name" value="MUREIN TETRAPEPTIDE CARBOXYPEPTIDASE"/>
    <property type="match status" value="1"/>
</dbReference>
<dbReference type="Gene3D" id="3.40.50.10740">
    <property type="entry name" value="Class I glutamine amidotransferase-like"/>
    <property type="match status" value="1"/>
</dbReference>